<gene>
    <name evidence="1" type="ORF">Taro_014381</name>
</gene>
<dbReference type="AlphaFoldDB" id="A0A843UEK8"/>
<sequence length="217" mass="23570">MLSLRAAATWVRLPSAAEGEKGSQGLLRNGGTTWTAPRSVSECCSARSALSTPSSSSSPCLMPMQLLVSVGCMRDAFTFPFEGLDGENRGVLRCYVSLSQVQLCCVQLRLPEFDLTTQKVFPLTSLGVHLAVLEQIALADDQRWVVDEGDNPLVLGFRLVVAMNEVVMDYILNLRMLIGLGLALGIEMPLSFPSVHNVDLRFVVLPSLAYSHGVDLE</sequence>
<proteinExistence type="predicted"/>
<organism evidence="1 2">
    <name type="scientific">Colocasia esculenta</name>
    <name type="common">Wild taro</name>
    <name type="synonym">Arum esculentum</name>
    <dbReference type="NCBI Taxonomy" id="4460"/>
    <lineage>
        <taxon>Eukaryota</taxon>
        <taxon>Viridiplantae</taxon>
        <taxon>Streptophyta</taxon>
        <taxon>Embryophyta</taxon>
        <taxon>Tracheophyta</taxon>
        <taxon>Spermatophyta</taxon>
        <taxon>Magnoliopsida</taxon>
        <taxon>Liliopsida</taxon>
        <taxon>Araceae</taxon>
        <taxon>Aroideae</taxon>
        <taxon>Colocasieae</taxon>
        <taxon>Colocasia</taxon>
    </lineage>
</organism>
<protein>
    <submittedName>
        <fullName evidence="1">Uncharacterized protein</fullName>
    </submittedName>
</protein>
<evidence type="ECO:0000313" key="1">
    <source>
        <dbReference type="EMBL" id="MQL81915.1"/>
    </source>
</evidence>
<reference evidence="1" key="1">
    <citation type="submission" date="2017-07" db="EMBL/GenBank/DDBJ databases">
        <title>Taro Niue Genome Assembly and Annotation.</title>
        <authorList>
            <person name="Atibalentja N."/>
            <person name="Keating K."/>
            <person name="Fields C.J."/>
        </authorList>
    </citation>
    <scope>NUCLEOTIDE SEQUENCE</scope>
    <source>
        <strain evidence="1">Niue_2</strain>
        <tissue evidence="1">Leaf</tissue>
    </source>
</reference>
<evidence type="ECO:0000313" key="2">
    <source>
        <dbReference type="Proteomes" id="UP000652761"/>
    </source>
</evidence>
<keyword evidence="2" id="KW-1185">Reference proteome</keyword>
<accession>A0A843UEK8</accession>
<comment type="caution">
    <text evidence="1">The sequence shown here is derived from an EMBL/GenBank/DDBJ whole genome shotgun (WGS) entry which is preliminary data.</text>
</comment>
<name>A0A843UEK8_COLES</name>
<dbReference type="EMBL" id="NMUH01000596">
    <property type="protein sequence ID" value="MQL81915.1"/>
    <property type="molecule type" value="Genomic_DNA"/>
</dbReference>
<dbReference type="Proteomes" id="UP000652761">
    <property type="component" value="Unassembled WGS sequence"/>
</dbReference>